<comment type="caution">
    <text evidence="1">The sequence shown here is derived from an EMBL/GenBank/DDBJ whole genome shotgun (WGS) entry which is preliminary data.</text>
</comment>
<sequence length="210" mass="24510">MSGIDYSEIDYIEVDELDFRLGLTQLLIANNRLDYSTNRLIERVIQETRHRAITEALHTYIKEAQNMSTKDLLNEEHRSKRLSDFLTCQGYVRPDDNFEAHALVSGGHPRAAIAREIIAQFKIRIDEPANGLWLPNFKRNLYHNPTYKHAHRTIHRKIYYLNITSCLEQAMNPIHARAILRRIAQGLVTGEFPIDRRLRMKEVMIFAKGI</sequence>
<proteinExistence type="predicted"/>
<evidence type="ECO:0000313" key="2">
    <source>
        <dbReference type="Proteomes" id="UP001209730"/>
    </source>
</evidence>
<accession>A0AB35HXT8</accession>
<organism evidence="1 2">
    <name type="scientific">Microbulbifer thermotolerans</name>
    <dbReference type="NCBI Taxonomy" id="252514"/>
    <lineage>
        <taxon>Bacteria</taxon>
        <taxon>Pseudomonadati</taxon>
        <taxon>Pseudomonadota</taxon>
        <taxon>Gammaproteobacteria</taxon>
        <taxon>Cellvibrionales</taxon>
        <taxon>Microbulbiferaceae</taxon>
        <taxon>Microbulbifer</taxon>
    </lineage>
</organism>
<dbReference type="InterPro" id="IPR032871">
    <property type="entry name" value="AHH_dom_containing"/>
</dbReference>
<reference evidence="1" key="1">
    <citation type="submission" date="2022-11" db="EMBL/GenBank/DDBJ databases">
        <title>Chitin-degrading and fungicidal potential of chitinolytic bacterial strains from marine environment of the Pacific Ocean regions.</title>
        <authorList>
            <person name="Pentekhina I."/>
            <person name="Nedashkovskaya O."/>
            <person name="Seitkalieva A."/>
            <person name="Podvolotskaya A."/>
            <person name="Tekutyeva L."/>
            <person name="Balabanova L."/>
        </authorList>
    </citation>
    <scope>NUCLEOTIDE SEQUENCE</scope>
    <source>
        <strain evidence="1">KMM 6838</strain>
    </source>
</reference>
<name>A0AB35HXT8_MICTH</name>
<evidence type="ECO:0000313" key="1">
    <source>
        <dbReference type="EMBL" id="MCX2801005.1"/>
    </source>
</evidence>
<dbReference type="Pfam" id="PF14412">
    <property type="entry name" value="AHH"/>
    <property type="match status" value="1"/>
</dbReference>
<protein>
    <submittedName>
        <fullName evidence="1">AHH domain-containing protein</fullName>
    </submittedName>
</protein>
<dbReference type="RefSeq" id="WP_266065767.1">
    <property type="nucleotide sequence ID" value="NZ_JAPHQB010000005.1"/>
</dbReference>
<dbReference type="AlphaFoldDB" id="A0AB35HXT8"/>
<dbReference type="Proteomes" id="UP001209730">
    <property type="component" value="Unassembled WGS sequence"/>
</dbReference>
<gene>
    <name evidence="1" type="ORF">OQJ68_04310</name>
</gene>
<dbReference type="EMBL" id="JAPHQB010000005">
    <property type="protein sequence ID" value="MCX2801005.1"/>
    <property type="molecule type" value="Genomic_DNA"/>
</dbReference>